<keyword evidence="1" id="KW-0812">Transmembrane</keyword>
<keyword evidence="1" id="KW-0472">Membrane</keyword>
<reference evidence="2 3" key="2">
    <citation type="journal article" date="2015" name="Eukaryot. Cell">
        <title>Asexual propagation of a virulent clone complex in a human and feline outbreak of sporotrichosis.</title>
        <authorList>
            <person name="Teixeira Mde M."/>
            <person name="Rodrigues A.M."/>
            <person name="Tsui C.K."/>
            <person name="de Almeida L.G."/>
            <person name="Van Diepeningen A.D."/>
            <person name="van den Ende B.G."/>
            <person name="Fernandes G.F."/>
            <person name="Kano R."/>
            <person name="Hamelin R.C."/>
            <person name="Lopes-Bezerra L.M."/>
            <person name="Vasconcelos A.T."/>
            <person name="de Hoog S."/>
            <person name="de Camargo Z.P."/>
            <person name="Felipe M.S."/>
        </authorList>
    </citation>
    <scope>NUCLEOTIDE SEQUENCE [LARGE SCALE GENOMIC DNA]</scope>
    <source>
        <strain evidence="2 3">1099-18</strain>
    </source>
</reference>
<evidence type="ECO:0000256" key="1">
    <source>
        <dbReference type="SAM" id="Phobius"/>
    </source>
</evidence>
<feature type="transmembrane region" description="Helical" evidence="1">
    <location>
        <begin position="59"/>
        <end position="80"/>
    </location>
</feature>
<dbReference type="AlphaFoldDB" id="A0A0F2MMG5"/>
<accession>A0A0F2MMG5</accession>
<sequence length="218" mass="25098">MSTYRELLEIEVYTQHWYRKAGQTASRFPATQLLTGGMLLPFNMRHPIALSRHDRNSGALAFCDLVAYVLYISRFVWIYLAASMRLLYRHAAWAVGAPLLSYAAVIMIGVTPFVQRHILYAHKLYQWWQNSDLPQNWGFARNQVTSFHLPTEDGESIHAWHVLPLPAYRQHHEVLEMQPTGHCDDVTTSESLRILKNDPSAKLIVYLTATIQINANTY</sequence>
<dbReference type="VEuPathDB" id="FungiDB:SPSK_06478"/>
<gene>
    <name evidence="2" type="ORF">SPSK_06478</name>
</gene>
<dbReference type="EMBL" id="AXCR01000001">
    <property type="protein sequence ID" value="KJR89376.1"/>
    <property type="molecule type" value="Genomic_DNA"/>
</dbReference>
<evidence type="ECO:0000313" key="2">
    <source>
        <dbReference type="EMBL" id="KJR89376.1"/>
    </source>
</evidence>
<reference evidence="2 3" key="1">
    <citation type="journal article" date="2014" name="BMC Genomics">
        <title>Comparative genomics of the major fungal agents of human and animal Sporotrichosis: Sporothrix schenckii and Sporothrix brasiliensis.</title>
        <authorList>
            <person name="Teixeira M.M."/>
            <person name="de Almeida L.G."/>
            <person name="Kubitschek-Barreira P."/>
            <person name="Alves F.L."/>
            <person name="Kioshima E.S."/>
            <person name="Abadio A.K."/>
            <person name="Fernandes L."/>
            <person name="Derengowski L.S."/>
            <person name="Ferreira K.S."/>
            <person name="Souza R.C."/>
            <person name="Ruiz J.C."/>
            <person name="de Andrade N.C."/>
            <person name="Paes H.C."/>
            <person name="Nicola A.M."/>
            <person name="Albuquerque P."/>
            <person name="Gerber A.L."/>
            <person name="Martins V.P."/>
            <person name="Peconick L.D."/>
            <person name="Neto A.V."/>
            <person name="Chaucanez C.B."/>
            <person name="Silva P.A."/>
            <person name="Cunha O.L."/>
            <person name="de Oliveira F.F."/>
            <person name="dos Santos T.C."/>
            <person name="Barros A.L."/>
            <person name="Soares M.A."/>
            <person name="de Oliveira L.M."/>
            <person name="Marini M.M."/>
            <person name="Villalobos-Duno H."/>
            <person name="Cunha M.M."/>
            <person name="de Hoog S."/>
            <person name="da Silveira J.F."/>
            <person name="Henrissat B."/>
            <person name="Nino-Vega G.A."/>
            <person name="Cisalpino P.S."/>
            <person name="Mora-Montes H.M."/>
            <person name="Almeida S.R."/>
            <person name="Stajich J.E."/>
            <person name="Lopes-Bezerra L.M."/>
            <person name="Vasconcelos A.T."/>
            <person name="Felipe M.S."/>
        </authorList>
    </citation>
    <scope>NUCLEOTIDE SEQUENCE [LARGE SCALE GENOMIC DNA]</scope>
    <source>
        <strain evidence="2 3">1099-18</strain>
    </source>
</reference>
<dbReference type="RefSeq" id="XP_016592052.1">
    <property type="nucleotide sequence ID" value="XM_016733184.1"/>
</dbReference>
<dbReference type="KEGG" id="ssck:SPSK_06478"/>
<feature type="transmembrane region" description="Helical" evidence="1">
    <location>
        <begin position="92"/>
        <end position="114"/>
    </location>
</feature>
<dbReference type="OrthoDB" id="446723at2759"/>
<protein>
    <submittedName>
        <fullName evidence="2">Uncharacterized protein</fullName>
    </submittedName>
</protein>
<organism evidence="2 3">
    <name type="scientific">Sporothrix schenckii 1099-18</name>
    <dbReference type="NCBI Taxonomy" id="1397361"/>
    <lineage>
        <taxon>Eukaryota</taxon>
        <taxon>Fungi</taxon>
        <taxon>Dikarya</taxon>
        <taxon>Ascomycota</taxon>
        <taxon>Pezizomycotina</taxon>
        <taxon>Sordariomycetes</taxon>
        <taxon>Sordariomycetidae</taxon>
        <taxon>Ophiostomatales</taxon>
        <taxon>Ophiostomataceae</taxon>
        <taxon>Sporothrix</taxon>
    </lineage>
</organism>
<comment type="caution">
    <text evidence="2">The sequence shown here is derived from an EMBL/GenBank/DDBJ whole genome shotgun (WGS) entry which is preliminary data.</text>
</comment>
<name>A0A0F2MMG5_SPOSC</name>
<dbReference type="GeneID" id="27668461"/>
<proteinExistence type="predicted"/>
<evidence type="ECO:0000313" key="3">
    <source>
        <dbReference type="Proteomes" id="UP000033710"/>
    </source>
</evidence>
<keyword evidence="1" id="KW-1133">Transmembrane helix</keyword>
<dbReference type="Proteomes" id="UP000033710">
    <property type="component" value="Unassembled WGS sequence"/>
</dbReference>